<dbReference type="GO" id="GO:0006352">
    <property type="term" value="P:DNA-templated transcription initiation"/>
    <property type="evidence" value="ECO:0007669"/>
    <property type="project" value="InterPro"/>
</dbReference>
<dbReference type="NCBIfam" id="TIGR02937">
    <property type="entry name" value="sigma70-ECF"/>
    <property type="match status" value="1"/>
</dbReference>
<dbReference type="EMBL" id="QFQP01000005">
    <property type="protein sequence ID" value="PZR15420.1"/>
    <property type="molecule type" value="Genomic_DNA"/>
</dbReference>
<reference evidence="1 2" key="1">
    <citation type="submission" date="2017-08" db="EMBL/GenBank/DDBJ databases">
        <title>Infants hospitalized years apart are colonized by the same room-sourced microbial strains.</title>
        <authorList>
            <person name="Brooks B."/>
            <person name="Olm M.R."/>
            <person name="Firek B.A."/>
            <person name="Baker R."/>
            <person name="Thomas B.C."/>
            <person name="Morowitz M.J."/>
            <person name="Banfield J.F."/>
        </authorList>
    </citation>
    <scope>NUCLEOTIDE SEQUENCE [LARGE SCALE GENOMIC DNA]</scope>
    <source>
        <strain evidence="1">S2_003_000_R2_14</strain>
    </source>
</reference>
<dbReference type="Gene3D" id="1.10.10.10">
    <property type="entry name" value="Winged helix-like DNA-binding domain superfamily/Winged helix DNA-binding domain"/>
    <property type="match status" value="1"/>
</dbReference>
<gene>
    <name evidence="1" type="ORF">DI536_08185</name>
</gene>
<evidence type="ECO:0000313" key="2">
    <source>
        <dbReference type="Proteomes" id="UP000249061"/>
    </source>
</evidence>
<dbReference type="Gene3D" id="1.10.1740.10">
    <property type="match status" value="1"/>
</dbReference>
<evidence type="ECO:0000313" key="1">
    <source>
        <dbReference type="EMBL" id="PZR15420.1"/>
    </source>
</evidence>
<dbReference type="InterPro" id="IPR036388">
    <property type="entry name" value="WH-like_DNA-bd_sf"/>
</dbReference>
<dbReference type="InterPro" id="IPR014284">
    <property type="entry name" value="RNA_pol_sigma-70_dom"/>
</dbReference>
<accession>A0A2W5TIR6</accession>
<comment type="caution">
    <text evidence="1">The sequence shown here is derived from an EMBL/GenBank/DDBJ whole genome shotgun (WGS) entry which is preliminary data.</text>
</comment>
<dbReference type="GO" id="GO:0003700">
    <property type="term" value="F:DNA-binding transcription factor activity"/>
    <property type="evidence" value="ECO:0007669"/>
    <property type="project" value="InterPro"/>
</dbReference>
<dbReference type="AlphaFoldDB" id="A0A2W5TIR6"/>
<sequence length="197" mass="21562">MSAPAHEMLALIAAVSRKDRGATRTLVERLFPVVRARVRLVQARRSDLRALDTNDLIQQVFVVLLEADARQLAQWDPARGASLEGFVGMVTEREVGNAGQRAGARQRFEVMTDAPADAALDASSPEAQTSARDAVSRLGAFLDAQLPPRGRVVLKCLYSDGLDADETARALGVNRQVVYNWQHRIRSLAREFQTGGV</sequence>
<dbReference type="SUPFAM" id="SSF88946">
    <property type="entry name" value="Sigma2 domain of RNA polymerase sigma factors"/>
    <property type="match status" value="1"/>
</dbReference>
<name>A0A2W5TIR6_9BACT</name>
<dbReference type="InterPro" id="IPR013324">
    <property type="entry name" value="RNA_pol_sigma_r3/r4-like"/>
</dbReference>
<protein>
    <submittedName>
        <fullName evidence="1">Uncharacterized protein</fullName>
    </submittedName>
</protein>
<dbReference type="InterPro" id="IPR013325">
    <property type="entry name" value="RNA_pol_sigma_r2"/>
</dbReference>
<dbReference type="Proteomes" id="UP000249061">
    <property type="component" value="Unassembled WGS sequence"/>
</dbReference>
<organism evidence="1 2">
    <name type="scientific">Archangium gephyra</name>
    <dbReference type="NCBI Taxonomy" id="48"/>
    <lineage>
        <taxon>Bacteria</taxon>
        <taxon>Pseudomonadati</taxon>
        <taxon>Myxococcota</taxon>
        <taxon>Myxococcia</taxon>
        <taxon>Myxococcales</taxon>
        <taxon>Cystobacterineae</taxon>
        <taxon>Archangiaceae</taxon>
        <taxon>Archangium</taxon>
    </lineage>
</organism>
<proteinExistence type="predicted"/>
<dbReference type="SUPFAM" id="SSF88659">
    <property type="entry name" value="Sigma3 and sigma4 domains of RNA polymerase sigma factors"/>
    <property type="match status" value="1"/>
</dbReference>